<reference evidence="2" key="1">
    <citation type="submission" date="2020-02" db="EMBL/GenBank/DDBJ databases">
        <authorList>
            <person name="Meier V. D."/>
        </authorList>
    </citation>
    <scope>NUCLEOTIDE SEQUENCE</scope>
    <source>
        <strain evidence="2">AVDCRST_MAG71</strain>
    </source>
</reference>
<feature type="non-terminal residue" evidence="2">
    <location>
        <position position="166"/>
    </location>
</feature>
<dbReference type="AlphaFoldDB" id="A0A6J4KEI7"/>
<evidence type="ECO:0000313" key="2">
    <source>
        <dbReference type="EMBL" id="CAA9303537.1"/>
    </source>
</evidence>
<proteinExistence type="predicted"/>
<accession>A0A6J4KEI7</accession>
<feature type="non-terminal residue" evidence="2">
    <location>
        <position position="1"/>
    </location>
</feature>
<feature type="region of interest" description="Disordered" evidence="1">
    <location>
        <begin position="113"/>
        <end position="147"/>
    </location>
</feature>
<feature type="region of interest" description="Disordered" evidence="1">
    <location>
        <begin position="53"/>
        <end position="78"/>
    </location>
</feature>
<feature type="compositionally biased region" description="Basic and acidic residues" evidence="1">
    <location>
        <begin position="53"/>
        <end position="62"/>
    </location>
</feature>
<protein>
    <submittedName>
        <fullName evidence="2">Kynureninase</fullName>
        <ecNumber evidence="2">3.7.1.3</ecNumber>
    </submittedName>
</protein>
<name>A0A6J4KEI7_9GAMM</name>
<sequence length="166" mass="17611">ERHLFPTPCPPLACHRAGGAASAAGRCVCSAFSQHRIVLRLPVAVHAACTVRHRADTGDRRSRPSAAARPARDRVPHAPVVHGLRKRLVLPGQAAPSPGEPCRCRRNVHRRDLPGRQLAGRAAARHRRARGRSGHPGVGPGPDPFLERCRLVHPAAAPGRPGGPAG</sequence>
<dbReference type="GO" id="GO:0030429">
    <property type="term" value="F:kynureninase activity"/>
    <property type="evidence" value="ECO:0007669"/>
    <property type="project" value="UniProtKB-EC"/>
</dbReference>
<keyword evidence="2" id="KW-0378">Hydrolase</keyword>
<feature type="compositionally biased region" description="Basic residues" evidence="1">
    <location>
        <begin position="123"/>
        <end position="133"/>
    </location>
</feature>
<gene>
    <name evidence="2" type="ORF">AVDCRST_MAG71-243</name>
</gene>
<dbReference type="EC" id="3.7.1.3" evidence="2"/>
<evidence type="ECO:0000256" key="1">
    <source>
        <dbReference type="SAM" id="MobiDB-lite"/>
    </source>
</evidence>
<dbReference type="EMBL" id="CADCUA010000072">
    <property type="protein sequence ID" value="CAA9303537.1"/>
    <property type="molecule type" value="Genomic_DNA"/>
</dbReference>
<organism evidence="2">
    <name type="scientific">uncultured Lysobacter sp</name>
    <dbReference type="NCBI Taxonomy" id="271060"/>
    <lineage>
        <taxon>Bacteria</taxon>
        <taxon>Pseudomonadati</taxon>
        <taxon>Pseudomonadota</taxon>
        <taxon>Gammaproteobacteria</taxon>
        <taxon>Lysobacterales</taxon>
        <taxon>Lysobacteraceae</taxon>
        <taxon>Lysobacter</taxon>
        <taxon>environmental samples</taxon>
    </lineage>
</organism>